<sequence>MEYGATGFWSGVAGVLAALAVIAGYLIGGARLVWVVSAVEVLAVMGWVAYRFRGRAHQRAAGEGPDGAHCERCRRARERLEARAAQPARY</sequence>
<keyword evidence="1" id="KW-1133">Transmembrane helix</keyword>
<dbReference type="Proteomes" id="UP000027178">
    <property type="component" value="Unassembled WGS sequence"/>
</dbReference>
<dbReference type="PATRIC" id="fig|1348663.4.peg.4562"/>
<accession>A0A066YNZ2</accession>
<evidence type="ECO:0000313" key="2">
    <source>
        <dbReference type="EMBL" id="KDN83243.1"/>
    </source>
</evidence>
<dbReference type="AlphaFoldDB" id="A0A066YNZ2"/>
<keyword evidence="3" id="KW-1185">Reference proteome</keyword>
<proteinExistence type="predicted"/>
<dbReference type="RefSeq" id="WP_035865477.1">
    <property type="nucleotide sequence ID" value="NZ_KK853997.1"/>
</dbReference>
<comment type="caution">
    <text evidence="2">The sequence shown here is derived from an EMBL/GenBank/DDBJ whole genome shotgun (WGS) entry which is preliminary data.</text>
</comment>
<protein>
    <submittedName>
        <fullName evidence="2">Uncharacterized protein</fullName>
    </submittedName>
</protein>
<dbReference type="EMBL" id="JNBY01000095">
    <property type="protein sequence ID" value="KDN83243.1"/>
    <property type="molecule type" value="Genomic_DNA"/>
</dbReference>
<keyword evidence="1" id="KW-0812">Transmembrane</keyword>
<evidence type="ECO:0000313" key="3">
    <source>
        <dbReference type="Proteomes" id="UP000027178"/>
    </source>
</evidence>
<reference evidence="2 3" key="1">
    <citation type="submission" date="2014-05" db="EMBL/GenBank/DDBJ databases">
        <title>Draft Genome Sequence of Kitasatospora cheerisanensis KCTC 2395.</title>
        <authorList>
            <person name="Nam D.H."/>
        </authorList>
    </citation>
    <scope>NUCLEOTIDE SEQUENCE [LARGE SCALE GENOMIC DNA]</scope>
    <source>
        <strain evidence="2 3">KCTC 2395</strain>
    </source>
</reference>
<dbReference type="HOGENOM" id="CLU_2436892_0_0_11"/>
<gene>
    <name evidence="2" type="ORF">KCH_47250</name>
</gene>
<keyword evidence="1" id="KW-0472">Membrane</keyword>
<feature type="transmembrane region" description="Helical" evidence="1">
    <location>
        <begin position="32"/>
        <end position="50"/>
    </location>
</feature>
<organism evidence="2 3">
    <name type="scientific">Kitasatospora cheerisanensis KCTC 2395</name>
    <dbReference type="NCBI Taxonomy" id="1348663"/>
    <lineage>
        <taxon>Bacteria</taxon>
        <taxon>Bacillati</taxon>
        <taxon>Actinomycetota</taxon>
        <taxon>Actinomycetes</taxon>
        <taxon>Kitasatosporales</taxon>
        <taxon>Streptomycetaceae</taxon>
        <taxon>Kitasatospora</taxon>
    </lineage>
</organism>
<name>A0A066YNZ2_9ACTN</name>
<evidence type="ECO:0000256" key="1">
    <source>
        <dbReference type="SAM" id="Phobius"/>
    </source>
</evidence>
<feature type="transmembrane region" description="Helical" evidence="1">
    <location>
        <begin position="7"/>
        <end position="26"/>
    </location>
</feature>